<gene>
    <name evidence="7" type="ORF">GGQ61_002716</name>
</gene>
<evidence type="ECO:0000259" key="6">
    <source>
        <dbReference type="PROSITE" id="PS50977"/>
    </source>
</evidence>
<dbReference type="InterPro" id="IPR001647">
    <property type="entry name" value="HTH_TetR"/>
</dbReference>
<keyword evidence="2 4" id="KW-0238">DNA-binding</keyword>
<dbReference type="SUPFAM" id="SSF48498">
    <property type="entry name" value="Tetracyclin repressor-like, C-terminal domain"/>
    <property type="match status" value="1"/>
</dbReference>
<keyword evidence="8" id="KW-1185">Reference proteome</keyword>
<dbReference type="Proteomes" id="UP000530564">
    <property type="component" value="Unassembled WGS sequence"/>
</dbReference>
<dbReference type="PROSITE" id="PS50977">
    <property type="entry name" value="HTH_TETR_2"/>
    <property type="match status" value="1"/>
</dbReference>
<sequence>MSSTEAKTAEPARRGRGRPRDSGLQERIKAAALMVLARHGYSGMTLERVCAEAGVTKATFYRRWDTPTACVMEAFLEVWNEADFKDTGAPAADLEAFAHKLIELYGHSHLGACSVALQTEARVNPDIAAPLFAGTRGRRSRNTGALAKALERMTPPPALPAAVILNALNGVARNTHTLNWPVSDDELRTLIQSLLTPPGPAR</sequence>
<feature type="compositionally biased region" description="Basic and acidic residues" evidence="5">
    <location>
        <begin position="7"/>
        <end position="23"/>
    </location>
</feature>
<dbReference type="SUPFAM" id="SSF46689">
    <property type="entry name" value="Homeodomain-like"/>
    <property type="match status" value="1"/>
</dbReference>
<dbReference type="Pfam" id="PF16859">
    <property type="entry name" value="TetR_C_11"/>
    <property type="match status" value="1"/>
</dbReference>
<dbReference type="InterPro" id="IPR050109">
    <property type="entry name" value="HTH-type_TetR-like_transc_reg"/>
</dbReference>
<evidence type="ECO:0000256" key="5">
    <source>
        <dbReference type="SAM" id="MobiDB-lite"/>
    </source>
</evidence>
<dbReference type="RefSeq" id="WP_183773574.1">
    <property type="nucleotide sequence ID" value="NZ_JACIDK010000003.1"/>
</dbReference>
<accession>A0A840A0R6</accession>
<proteinExistence type="predicted"/>
<feature type="region of interest" description="Disordered" evidence="5">
    <location>
        <begin position="1"/>
        <end position="23"/>
    </location>
</feature>
<dbReference type="PANTHER" id="PTHR30055">
    <property type="entry name" value="HTH-TYPE TRANSCRIPTIONAL REGULATOR RUTR"/>
    <property type="match status" value="1"/>
</dbReference>
<evidence type="ECO:0000256" key="4">
    <source>
        <dbReference type="PROSITE-ProRule" id="PRU00335"/>
    </source>
</evidence>
<dbReference type="EMBL" id="JACIDK010000003">
    <property type="protein sequence ID" value="MBB3891988.1"/>
    <property type="molecule type" value="Genomic_DNA"/>
</dbReference>
<dbReference type="Pfam" id="PF00440">
    <property type="entry name" value="TetR_N"/>
    <property type="match status" value="1"/>
</dbReference>
<keyword evidence="1" id="KW-0805">Transcription regulation</keyword>
<dbReference type="InterPro" id="IPR009057">
    <property type="entry name" value="Homeodomain-like_sf"/>
</dbReference>
<comment type="caution">
    <text evidence="7">The sequence shown here is derived from an EMBL/GenBank/DDBJ whole genome shotgun (WGS) entry which is preliminary data.</text>
</comment>
<dbReference type="AlphaFoldDB" id="A0A840A0R6"/>
<dbReference type="Gene3D" id="1.10.10.60">
    <property type="entry name" value="Homeodomain-like"/>
    <property type="match status" value="1"/>
</dbReference>
<keyword evidence="3" id="KW-0804">Transcription</keyword>
<dbReference type="InterPro" id="IPR036271">
    <property type="entry name" value="Tet_transcr_reg_TetR-rel_C_sf"/>
</dbReference>
<evidence type="ECO:0000313" key="7">
    <source>
        <dbReference type="EMBL" id="MBB3891988.1"/>
    </source>
</evidence>
<dbReference type="GO" id="GO:0003700">
    <property type="term" value="F:DNA-binding transcription factor activity"/>
    <property type="evidence" value="ECO:0007669"/>
    <property type="project" value="TreeGrafter"/>
</dbReference>
<dbReference type="GO" id="GO:0000976">
    <property type="term" value="F:transcription cis-regulatory region binding"/>
    <property type="evidence" value="ECO:0007669"/>
    <property type="project" value="TreeGrafter"/>
</dbReference>
<evidence type="ECO:0000256" key="2">
    <source>
        <dbReference type="ARBA" id="ARBA00023125"/>
    </source>
</evidence>
<feature type="domain" description="HTH tetR-type" evidence="6">
    <location>
        <begin position="22"/>
        <end position="82"/>
    </location>
</feature>
<dbReference type="Gene3D" id="1.10.357.10">
    <property type="entry name" value="Tetracycline Repressor, domain 2"/>
    <property type="match status" value="1"/>
</dbReference>
<name>A0A840A0R6_9CAUL</name>
<feature type="DNA-binding region" description="H-T-H motif" evidence="4">
    <location>
        <begin position="45"/>
        <end position="64"/>
    </location>
</feature>
<evidence type="ECO:0000256" key="1">
    <source>
        <dbReference type="ARBA" id="ARBA00023015"/>
    </source>
</evidence>
<dbReference type="PANTHER" id="PTHR30055:SF148">
    <property type="entry name" value="TETR-FAMILY TRANSCRIPTIONAL REGULATOR"/>
    <property type="match status" value="1"/>
</dbReference>
<dbReference type="InterPro" id="IPR011075">
    <property type="entry name" value="TetR_C"/>
</dbReference>
<evidence type="ECO:0000313" key="8">
    <source>
        <dbReference type="Proteomes" id="UP000530564"/>
    </source>
</evidence>
<organism evidence="7 8">
    <name type="scientific">Phenylobacterium haematophilum</name>
    <dbReference type="NCBI Taxonomy" id="98513"/>
    <lineage>
        <taxon>Bacteria</taxon>
        <taxon>Pseudomonadati</taxon>
        <taxon>Pseudomonadota</taxon>
        <taxon>Alphaproteobacteria</taxon>
        <taxon>Caulobacterales</taxon>
        <taxon>Caulobacteraceae</taxon>
        <taxon>Phenylobacterium</taxon>
    </lineage>
</organism>
<protein>
    <submittedName>
        <fullName evidence="7">AcrR family transcriptional regulator</fullName>
    </submittedName>
</protein>
<evidence type="ECO:0000256" key="3">
    <source>
        <dbReference type="ARBA" id="ARBA00023163"/>
    </source>
</evidence>
<reference evidence="7 8" key="1">
    <citation type="submission" date="2020-08" db="EMBL/GenBank/DDBJ databases">
        <title>Genomic Encyclopedia of Type Strains, Phase IV (KMG-IV): sequencing the most valuable type-strain genomes for metagenomic binning, comparative biology and taxonomic classification.</title>
        <authorList>
            <person name="Goeker M."/>
        </authorList>
    </citation>
    <scope>NUCLEOTIDE SEQUENCE [LARGE SCALE GENOMIC DNA]</scope>
    <source>
        <strain evidence="7 8">DSM 21793</strain>
    </source>
</reference>